<evidence type="ECO:0000259" key="1">
    <source>
        <dbReference type="Pfam" id="PF22504"/>
    </source>
</evidence>
<evidence type="ECO:0000313" key="3">
    <source>
        <dbReference type="Proteomes" id="UP000062833"/>
    </source>
</evidence>
<dbReference type="Pfam" id="PF22504">
    <property type="entry name" value="DUF6993"/>
    <property type="match status" value="1"/>
</dbReference>
<dbReference type="InterPro" id="IPR054262">
    <property type="entry name" value="DUF6993"/>
</dbReference>
<accession>A0A0M4RRX9</accession>
<protein>
    <recommendedName>
        <fullName evidence="1">DUF6993 domain-containing protein</fullName>
    </recommendedName>
</protein>
<name>A0A0M4RRX9_9MICC</name>
<gene>
    <name evidence="2" type="ORF">AOC05_08150</name>
</gene>
<evidence type="ECO:0000313" key="2">
    <source>
        <dbReference type="EMBL" id="ALE94096.1"/>
    </source>
</evidence>
<dbReference type="EMBL" id="CP012677">
    <property type="protein sequence ID" value="ALE94096.1"/>
    <property type="molecule type" value="Genomic_DNA"/>
</dbReference>
<dbReference type="PATRIC" id="fig|656366.3.peg.1737"/>
<feature type="domain" description="DUF6993" evidence="1">
    <location>
        <begin position="6"/>
        <end position="87"/>
    </location>
</feature>
<reference evidence="3" key="1">
    <citation type="submission" date="2015-09" db="EMBL/GenBank/DDBJ databases">
        <title>Complete genome of Arthrobacter alpinus strain R3.8.</title>
        <authorList>
            <person name="See-Too W.S."/>
            <person name="Chan K.G."/>
        </authorList>
    </citation>
    <scope>NUCLEOTIDE SEQUENCE [LARGE SCALE GENOMIC DNA]</scope>
    <source>
        <strain evidence="3">R3.8</strain>
    </source>
</reference>
<keyword evidence="3" id="KW-1185">Reference proteome</keyword>
<dbReference type="Proteomes" id="UP000062833">
    <property type="component" value="Chromosome"/>
</dbReference>
<dbReference type="AlphaFoldDB" id="A0A0M4RRX9"/>
<dbReference type="OrthoDB" id="4953419at2"/>
<organism evidence="2 3">
    <name type="scientific">Arthrobacter alpinus</name>
    <dbReference type="NCBI Taxonomy" id="656366"/>
    <lineage>
        <taxon>Bacteria</taxon>
        <taxon>Bacillati</taxon>
        <taxon>Actinomycetota</taxon>
        <taxon>Actinomycetes</taxon>
        <taxon>Micrococcales</taxon>
        <taxon>Micrococcaceae</taxon>
        <taxon>Arthrobacter</taxon>
    </lineage>
</organism>
<dbReference type="KEGG" id="aaq:AOC05_08150"/>
<proteinExistence type="predicted"/>
<sequence length="89" mass="9145">MQASLDKLGASTKAPKRDQMLAAMVEAGAVQEKVEVSVDITPTGLPVDAIEAAAPVDSACVIGQVRDGKVTVTILPVLASGRCFVGDQH</sequence>